<dbReference type="EMBL" id="BAZW01000007">
    <property type="protein sequence ID" value="GAO29153.1"/>
    <property type="molecule type" value="Genomic_DNA"/>
</dbReference>
<dbReference type="PANTHER" id="PTHR43731">
    <property type="entry name" value="RHOMBOID PROTEASE"/>
    <property type="match status" value="1"/>
</dbReference>
<sequence length="301" mass="33884">MSIISEIKASFRHGTILTRLIYINIGVFLAFRFIQLFMLLGGFSPDMVQPWLAFFSIPAEPVRLLTHPWTPFTYMFLHFDFLHLLFNVLYLYWFGRLFIQIIGPGPFLKTYIIGGLSGALLYFLAFNFLPAFYSSFNTSILMGASASAMAILFAVARYQPDFSVYLVLIGPVRLKYIALFALIIDLISISNLSNTGGHLAHLGGAAAGLWLGWQWATKGAPVHKMSTAQPGKSPKGPIWPFKKKSQLSVTHKRPMSDLEYNALKVRRQKQVDQILEKIKISGYDSLSATEKKTLFEASKEN</sequence>
<keyword evidence="5 7" id="KW-1133">Transmembrane helix</keyword>
<dbReference type="GO" id="GO:0016020">
    <property type="term" value="C:membrane"/>
    <property type="evidence" value="ECO:0007669"/>
    <property type="project" value="UniProtKB-SubCell"/>
</dbReference>
<evidence type="ECO:0000259" key="8">
    <source>
        <dbReference type="Pfam" id="PF01694"/>
    </source>
</evidence>
<evidence type="ECO:0000259" key="9">
    <source>
        <dbReference type="Pfam" id="PF20216"/>
    </source>
</evidence>
<dbReference type="InterPro" id="IPR035952">
    <property type="entry name" value="Rhomboid-like_sf"/>
</dbReference>
<protein>
    <submittedName>
        <fullName evidence="10">Rhomboid family protein</fullName>
    </submittedName>
</protein>
<keyword evidence="3 7" id="KW-0812">Transmembrane</keyword>
<dbReference type="Pfam" id="PF20216">
    <property type="entry name" value="DUF6576"/>
    <property type="match status" value="1"/>
</dbReference>
<feature type="transmembrane region" description="Helical" evidence="7">
    <location>
        <begin position="21"/>
        <end position="43"/>
    </location>
</feature>
<evidence type="ECO:0000256" key="3">
    <source>
        <dbReference type="ARBA" id="ARBA00022692"/>
    </source>
</evidence>
<reference evidence="10 11" key="1">
    <citation type="journal article" date="2015" name="Microbes Environ.">
        <title>Distribution and evolution of nitrogen fixation genes in the phylum bacteroidetes.</title>
        <authorList>
            <person name="Inoue J."/>
            <person name="Oshima K."/>
            <person name="Suda W."/>
            <person name="Sakamoto M."/>
            <person name="Iino T."/>
            <person name="Noda S."/>
            <person name="Hongoh Y."/>
            <person name="Hattori M."/>
            <person name="Ohkuma M."/>
        </authorList>
    </citation>
    <scope>NUCLEOTIDE SEQUENCE [LARGE SCALE GENOMIC DNA]</scope>
    <source>
        <strain evidence="10">JCM 15548</strain>
    </source>
</reference>
<feature type="domain" description="Peptidase S54 rhomboid" evidence="8">
    <location>
        <begin position="68"/>
        <end position="213"/>
    </location>
</feature>
<dbReference type="Pfam" id="PF01694">
    <property type="entry name" value="Rhomboid"/>
    <property type="match status" value="1"/>
</dbReference>
<evidence type="ECO:0000313" key="11">
    <source>
        <dbReference type="Proteomes" id="UP000032900"/>
    </source>
</evidence>
<evidence type="ECO:0000313" key="10">
    <source>
        <dbReference type="EMBL" id="GAO29153.1"/>
    </source>
</evidence>
<evidence type="ECO:0000256" key="1">
    <source>
        <dbReference type="ARBA" id="ARBA00004141"/>
    </source>
</evidence>
<dbReference type="RefSeq" id="WP_062123073.1">
    <property type="nucleotide sequence ID" value="NZ_BAZW01000007.1"/>
</dbReference>
<organism evidence="10 11">
    <name type="scientific">Geofilum rubicundum JCM 15548</name>
    <dbReference type="NCBI Taxonomy" id="1236989"/>
    <lineage>
        <taxon>Bacteria</taxon>
        <taxon>Pseudomonadati</taxon>
        <taxon>Bacteroidota</taxon>
        <taxon>Bacteroidia</taxon>
        <taxon>Marinilabiliales</taxon>
        <taxon>Marinilabiliaceae</taxon>
        <taxon>Geofilum</taxon>
    </lineage>
</organism>
<dbReference type="SUPFAM" id="SSF144091">
    <property type="entry name" value="Rhomboid-like"/>
    <property type="match status" value="1"/>
</dbReference>
<dbReference type="OrthoDB" id="680602at2"/>
<keyword evidence="11" id="KW-1185">Reference proteome</keyword>
<dbReference type="STRING" id="1236989.JCM15548_11315"/>
<dbReference type="AlphaFoldDB" id="A0A0E9LV22"/>
<proteinExistence type="inferred from homology"/>
<feature type="transmembrane region" description="Helical" evidence="7">
    <location>
        <begin position="111"/>
        <end position="133"/>
    </location>
</feature>
<keyword evidence="4" id="KW-0378">Hydrolase</keyword>
<dbReference type="InterPro" id="IPR050925">
    <property type="entry name" value="Rhomboid_protease_S54"/>
</dbReference>
<comment type="caution">
    <text evidence="10">The sequence shown here is derived from an EMBL/GenBank/DDBJ whole genome shotgun (WGS) entry which is preliminary data.</text>
</comment>
<evidence type="ECO:0000256" key="6">
    <source>
        <dbReference type="ARBA" id="ARBA00023136"/>
    </source>
</evidence>
<feature type="transmembrane region" description="Helical" evidence="7">
    <location>
        <begin position="81"/>
        <end position="99"/>
    </location>
</feature>
<dbReference type="Proteomes" id="UP000032900">
    <property type="component" value="Unassembled WGS sequence"/>
</dbReference>
<dbReference type="PANTHER" id="PTHR43731:SF14">
    <property type="entry name" value="PRESENILIN-ASSOCIATED RHOMBOID-LIKE PROTEIN, MITOCHONDRIAL"/>
    <property type="match status" value="1"/>
</dbReference>
<evidence type="ECO:0000256" key="7">
    <source>
        <dbReference type="SAM" id="Phobius"/>
    </source>
</evidence>
<comment type="similarity">
    <text evidence="2">Belongs to the peptidase S54 family.</text>
</comment>
<evidence type="ECO:0000256" key="5">
    <source>
        <dbReference type="ARBA" id="ARBA00022989"/>
    </source>
</evidence>
<name>A0A0E9LV22_9BACT</name>
<evidence type="ECO:0000256" key="4">
    <source>
        <dbReference type="ARBA" id="ARBA00022801"/>
    </source>
</evidence>
<dbReference type="InterPro" id="IPR022764">
    <property type="entry name" value="Peptidase_S54_rhomboid_dom"/>
</dbReference>
<dbReference type="InterPro" id="IPR046483">
    <property type="entry name" value="DUF6576"/>
</dbReference>
<gene>
    <name evidence="10" type="ORF">JCM15548_11315</name>
</gene>
<comment type="subcellular location">
    <subcellularLocation>
        <location evidence="1">Membrane</location>
        <topology evidence="1">Multi-pass membrane protein</topology>
    </subcellularLocation>
</comment>
<feature type="domain" description="DUF6576" evidence="9">
    <location>
        <begin position="257"/>
        <end position="299"/>
    </location>
</feature>
<keyword evidence="6 7" id="KW-0472">Membrane</keyword>
<evidence type="ECO:0000256" key="2">
    <source>
        <dbReference type="ARBA" id="ARBA00009045"/>
    </source>
</evidence>
<dbReference type="Gene3D" id="1.20.1540.10">
    <property type="entry name" value="Rhomboid-like"/>
    <property type="match status" value="1"/>
</dbReference>
<feature type="transmembrane region" description="Helical" evidence="7">
    <location>
        <begin position="199"/>
        <end position="216"/>
    </location>
</feature>
<accession>A0A0E9LV22</accession>
<dbReference type="GO" id="GO:0004252">
    <property type="term" value="F:serine-type endopeptidase activity"/>
    <property type="evidence" value="ECO:0007669"/>
    <property type="project" value="InterPro"/>
</dbReference>
<feature type="transmembrane region" description="Helical" evidence="7">
    <location>
        <begin position="139"/>
        <end position="156"/>
    </location>
</feature>